<feature type="transmembrane region" description="Helical" evidence="18">
    <location>
        <begin position="159"/>
        <end position="177"/>
    </location>
</feature>
<dbReference type="SFLD" id="SFLDG00002">
    <property type="entry name" value="C1.7:_P-type_atpase_like"/>
    <property type="match status" value="1"/>
</dbReference>
<dbReference type="Gene3D" id="2.70.150.10">
    <property type="entry name" value="Calcium-transporting ATPase, cytoplasmic transduction domain A"/>
    <property type="match status" value="1"/>
</dbReference>
<dbReference type="PRINTS" id="PR00119">
    <property type="entry name" value="CATATPASE"/>
</dbReference>
<keyword evidence="8" id="KW-0677">Repeat</keyword>
<evidence type="ECO:0000313" key="21">
    <source>
        <dbReference type="Proteomes" id="UP000057609"/>
    </source>
</evidence>
<keyword evidence="10" id="KW-0187">Copper transport</keyword>
<dbReference type="PROSITE" id="PS50846">
    <property type="entry name" value="HMA_2"/>
    <property type="match status" value="2"/>
</dbReference>
<keyword evidence="6 18" id="KW-0812">Transmembrane</keyword>
<dbReference type="InterPro" id="IPR036163">
    <property type="entry name" value="HMA_dom_sf"/>
</dbReference>
<keyword evidence="16" id="KW-0406">Ion transport</keyword>
<dbReference type="InterPro" id="IPR018303">
    <property type="entry name" value="ATPase_P-typ_P_site"/>
</dbReference>
<dbReference type="SUPFAM" id="SSF56784">
    <property type="entry name" value="HAD-like"/>
    <property type="match status" value="1"/>
</dbReference>
<dbReference type="SFLD" id="SFLDS00003">
    <property type="entry name" value="Haloacid_Dehalogenase"/>
    <property type="match status" value="1"/>
</dbReference>
<evidence type="ECO:0000256" key="15">
    <source>
        <dbReference type="ARBA" id="ARBA00023008"/>
    </source>
</evidence>
<comment type="similarity">
    <text evidence="2 18">Belongs to the cation transport ATPase (P-type) (TC 3.A.3) family. Type IB subfamily.</text>
</comment>
<dbReference type="InterPro" id="IPR001757">
    <property type="entry name" value="P_typ_ATPase"/>
</dbReference>
<dbReference type="EMBL" id="CP009788">
    <property type="protein sequence ID" value="AJE03903.1"/>
    <property type="molecule type" value="Genomic_DNA"/>
</dbReference>
<keyword evidence="13" id="KW-1278">Translocase</keyword>
<dbReference type="Gene3D" id="3.40.1110.10">
    <property type="entry name" value="Calcium-transporting ATPase, cytoplasmic domain N"/>
    <property type="match status" value="1"/>
</dbReference>
<evidence type="ECO:0000256" key="7">
    <source>
        <dbReference type="ARBA" id="ARBA00022723"/>
    </source>
</evidence>
<dbReference type="FunFam" id="3.30.70.100:FF:000005">
    <property type="entry name" value="Copper-exporting P-type ATPase A"/>
    <property type="match status" value="1"/>
</dbReference>
<evidence type="ECO:0000256" key="6">
    <source>
        <dbReference type="ARBA" id="ARBA00022692"/>
    </source>
</evidence>
<dbReference type="InterPro" id="IPR059000">
    <property type="entry name" value="ATPase_P-type_domA"/>
</dbReference>
<keyword evidence="21" id="KW-1185">Reference proteome</keyword>
<dbReference type="GO" id="GO:0060003">
    <property type="term" value="P:copper ion export"/>
    <property type="evidence" value="ECO:0007669"/>
    <property type="project" value="UniProtKB-ARBA"/>
</dbReference>
<evidence type="ECO:0000256" key="1">
    <source>
        <dbReference type="ARBA" id="ARBA00004651"/>
    </source>
</evidence>
<feature type="transmembrane region" description="Helical" evidence="18">
    <location>
        <begin position="183"/>
        <end position="202"/>
    </location>
</feature>
<dbReference type="GO" id="GO:0005524">
    <property type="term" value="F:ATP binding"/>
    <property type="evidence" value="ECO:0007669"/>
    <property type="project" value="UniProtKB-UniRule"/>
</dbReference>
<evidence type="ECO:0000256" key="17">
    <source>
        <dbReference type="ARBA" id="ARBA00023136"/>
    </source>
</evidence>
<dbReference type="InterPro" id="IPR023299">
    <property type="entry name" value="ATPase_P-typ_cyto_dom_N"/>
</dbReference>
<dbReference type="NCBIfam" id="TIGR01525">
    <property type="entry name" value="ATPase-IB_hvy"/>
    <property type="match status" value="1"/>
</dbReference>
<dbReference type="EC" id="7.2.2.8" evidence="3"/>
<keyword evidence="17 18" id="KW-0472">Membrane</keyword>
<dbReference type="GO" id="GO:0005886">
    <property type="term" value="C:plasma membrane"/>
    <property type="evidence" value="ECO:0007669"/>
    <property type="project" value="UniProtKB-SubCell"/>
</dbReference>
<keyword evidence="12" id="KW-0460">Magnesium</keyword>
<dbReference type="Pfam" id="PF00403">
    <property type="entry name" value="HMA"/>
    <property type="match status" value="2"/>
</dbReference>
<keyword evidence="15" id="KW-0186">Copper</keyword>
<dbReference type="InterPro" id="IPR006122">
    <property type="entry name" value="HMA_Cu_ion-bd"/>
</dbReference>
<feature type="domain" description="HMA" evidence="19">
    <location>
        <begin position="2"/>
        <end position="68"/>
    </location>
</feature>
<dbReference type="GO" id="GO:0043682">
    <property type="term" value="F:P-type divalent copper transporter activity"/>
    <property type="evidence" value="ECO:0007669"/>
    <property type="project" value="TreeGrafter"/>
</dbReference>
<dbReference type="RefSeq" id="WP_039743369.1">
    <property type="nucleotide sequence ID" value="NZ_CP009788.1"/>
</dbReference>
<evidence type="ECO:0000256" key="2">
    <source>
        <dbReference type="ARBA" id="ARBA00006024"/>
    </source>
</evidence>
<organism evidence="20 21">
    <name type="scientific">Geobacter pickeringii</name>
    <dbReference type="NCBI Taxonomy" id="345632"/>
    <lineage>
        <taxon>Bacteria</taxon>
        <taxon>Pseudomonadati</taxon>
        <taxon>Thermodesulfobacteriota</taxon>
        <taxon>Desulfuromonadia</taxon>
        <taxon>Geobacterales</taxon>
        <taxon>Geobacteraceae</taxon>
        <taxon>Geobacter</taxon>
    </lineage>
</organism>
<dbReference type="HOGENOM" id="CLU_001771_0_3_7"/>
<feature type="transmembrane region" description="Helical" evidence="18">
    <location>
        <begin position="214"/>
        <end position="236"/>
    </location>
</feature>
<dbReference type="PANTHER" id="PTHR43520">
    <property type="entry name" value="ATP7, ISOFORM B"/>
    <property type="match status" value="1"/>
</dbReference>
<protein>
    <recommendedName>
        <fullName evidence="3">P-type Cu(+) transporter</fullName>
        <ecNumber evidence="3">7.2.2.8</ecNumber>
    </recommendedName>
</protein>
<evidence type="ECO:0000256" key="4">
    <source>
        <dbReference type="ARBA" id="ARBA00022448"/>
    </source>
</evidence>
<dbReference type="Pfam" id="PF00702">
    <property type="entry name" value="Hydrolase"/>
    <property type="match status" value="1"/>
</dbReference>
<dbReference type="InterPro" id="IPR023214">
    <property type="entry name" value="HAD_sf"/>
</dbReference>
<dbReference type="GO" id="GO:0005507">
    <property type="term" value="F:copper ion binding"/>
    <property type="evidence" value="ECO:0007669"/>
    <property type="project" value="InterPro"/>
</dbReference>
<feature type="transmembrane region" description="Helical" evidence="18">
    <location>
        <begin position="771"/>
        <end position="790"/>
    </location>
</feature>
<reference evidence="20 21" key="1">
    <citation type="journal article" date="2015" name="Genome Announc.">
        <title>Complete Genome of Geobacter pickeringii G13T, a Metal-Reducing Isolate from Sedimentary Kaolin Deposits.</title>
        <authorList>
            <person name="Badalamenti J.P."/>
            <person name="Bond D.R."/>
        </authorList>
    </citation>
    <scope>NUCLEOTIDE SEQUENCE [LARGE SCALE GENOMIC DNA]</scope>
    <source>
        <strain evidence="20 21">G13</strain>
    </source>
</reference>
<dbReference type="InterPro" id="IPR008250">
    <property type="entry name" value="ATPase_P-typ_transduc_dom_A_sf"/>
</dbReference>
<dbReference type="SUPFAM" id="SSF55008">
    <property type="entry name" value="HMA, heavy metal-associated domain"/>
    <property type="match status" value="2"/>
</dbReference>
<evidence type="ECO:0000256" key="10">
    <source>
        <dbReference type="ARBA" id="ARBA00022796"/>
    </source>
</evidence>
<dbReference type="InterPro" id="IPR027256">
    <property type="entry name" value="P-typ_ATPase_IB"/>
</dbReference>
<dbReference type="SFLD" id="SFLDF00027">
    <property type="entry name" value="p-type_atpase"/>
    <property type="match status" value="1"/>
</dbReference>
<sequence>MVRSIFAVTGMHCAGCATRIEKEIGRMAGVATAAVNFATEELAVEYDEGTLADEAIVARVKELGYGARRLTAAGELRFGVRGLHCASCVANLEKKLLADPAVSAAVVNLAQEEALVRFDPARLSQADIFALVSAAGYTPVEPEQGGAEAAAELVAQRNWFVLSALLSVPIMLTMTLHDNRAVGWMNLALATAVQFSAGLTFYKGSWFALKNKSANMDVLVALGTSAAYFYSLFAFFGAFGSHGGHVFFETSAMLIAFIRLGKYLEARARGKAGEALKKLLRLQADKARLVTPEGEREVAASAVRVGDLVRVFPGEALPVDGEVVEGSSTVDESMVTGESLPVAKKPGDPVTGATVNRGGVLTVRATRIGEETLLAQIVRMVREAQADKAPIQRFADRVSGVFVPVVIALALFTFALWFWGLHQEFLFAFKLAIAVVVIACPCAMGLATPTAIMVGSGVGLARGILVKRGSVLENISRVQAILLDKTGTLTRGEPALTDLVPAPGEGEARLLTLLAAAESRSTHPLAQAAVAGAAERGVAPAEVADCREVEGGGVACTLAGEPLLAGNARFLEEGGVATAPLADAAARLAAEGKSLVFVAAGGHLVGVAALADRLKEGSAAAVAAMKGMGIATFMITGDHRAVAAAVAREAGVDGFEAEVLPGRKQEVVREYQAKGYFTAMVGDGINDAPALARADVGIAIGGGTDVAKETGDVILVRDDLTDVVRAIRLGRATLAKVKQNLFWALFYNILGIPVAAGALFYPLGITLKPEYAGLAMAFSSVSVVTNSILLRRVGGKLG</sequence>
<feature type="transmembrane region" description="Helical" evidence="18">
    <location>
        <begin position="741"/>
        <end position="765"/>
    </location>
</feature>
<dbReference type="CDD" id="cd00371">
    <property type="entry name" value="HMA"/>
    <property type="match status" value="2"/>
</dbReference>
<dbReference type="Gene3D" id="3.40.50.1000">
    <property type="entry name" value="HAD superfamily/HAD-like"/>
    <property type="match status" value="1"/>
</dbReference>
<evidence type="ECO:0000256" key="5">
    <source>
        <dbReference type="ARBA" id="ARBA00022475"/>
    </source>
</evidence>
<dbReference type="InterPro" id="IPR017969">
    <property type="entry name" value="Heavy-metal-associated_CS"/>
</dbReference>
<dbReference type="OrthoDB" id="9759222at2"/>
<dbReference type="InterPro" id="IPR006121">
    <property type="entry name" value="HMA_dom"/>
</dbReference>
<evidence type="ECO:0000256" key="18">
    <source>
        <dbReference type="RuleBase" id="RU362081"/>
    </source>
</evidence>
<keyword evidence="14 18" id="KW-1133">Transmembrane helix</keyword>
<dbReference type="AlphaFoldDB" id="A0A0B5BAX1"/>
<dbReference type="InterPro" id="IPR044492">
    <property type="entry name" value="P_typ_ATPase_HD_dom"/>
</dbReference>
<dbReference type="STRING" id="345632.GPICK_11565"/>
<name>A0A0B5BAX1_9BACT</name>
<evidence type="ECO:0000256" key="12">
    <source>
        <dbReference type="ARBA" id="ARBA00022842"/>
    </source>
</evidence>
<feature type="domain" description="HMA" evidence="19">
    <location>
        <begin position="74"/>
        <end position="140"/>
    </location>
</feature>
<evidence type="ECO:0000256" key="13">
    <source>
        <dbReference type="ARBA" id="ARBA00022967"/>
    </source>
</evidence>
<dbReference type="Gene3D" id="3.30.70.100">
    <property type="match status" value="2"/>
</dbReference>
<accession>A0A0B5BAX1</accession>
<dbReference type="InterPro" id="IPR036412">
    <property type="entry name" value="HAD-like_sf"/>
</dbReference>
<evidence type="ECO:0000256" key="3">
    <source>
        <dbReference type="ARBA" id="ARBA00012517"/>
    </source>
</evidence>
<dbReference type="PROSITE" id="PS01047">
    <property type="entry name" value="HMA_1"/>
    <property type="match status" value="2"/>
</dbReference>
<evidence type="ECO:0000256" key="16">
    <source>
        <dbReference type="ARBA" id="ARBA00023065"/>
    </source>
</evidence>
<keyword evidence="7 18" id="KW-0479">Metal-binding</keyword>
<dbReference type="NCBIfam" id="TIGR00003">
    <property type="entry name" value="copper ion binding protein"/>
    <property type="match status" value="1"/>
</dbReference>
<dbReference type="GO" id="GO:0016887">
    <property type="term" value="F:ATP hydrolysis activity"/>
    <property type="evidence" value="ECO:0007669"/>
    <property type="project" value="InterPro"/>
</dbReference>
<proteinExistence type="inferred from homology"/>
<dbReference type="PANTHER" id="PTHR43520:SF8">
    <property type="entry name" value="P-TYPE CU(+) TRANSPORTER"/>
    <property type="match status" value="1"/>
</dbReference>
<gene>
    <name evidence="20" type="ORF">GPICK_11565</name>
</gene>
<comment type="subcellular location">
    <subcellularLocation>
        <location evidence="1">Cell membrane</location>
        <topology evidence="1">Multi-pass membrane protein</topology>
    </subcellularLocation>
</comment>
<dbReference type="InterPro" id="IPR023298">
    <property type="entry name" value="ATPase_P-typ_TM_dom_sf"/>
</dbReference>
<evidence type="ECO:0000313" key="20">
    <source>
        <dbReference type="EMBL" id="AJE03903.1"/>
    </source>
</evidence>
<dbReference type="PROSITE" id="PS00154">
    <property type="entry name" value="ATPASE_E1_E2"/>
    <property type="match status" value="1"/>
</dbReference>
<dbReference type="FunFam" id="3.30.70.100:FF:000001">
    <property type="entry name" value="ATPase copper transporting beta"/>
    <property type="match status" value="1"/>
</dbReference>
<keyword evidence="4" id="KW-0813">Transport</keyword>
<evidence type="ECO:0000256" key="11">
    <source>
        <dbReference type="ARBA" id="ARBA00022840"/>
    </source>
</evidence>
<dbReference type="CDD" id="cd02094">
    <property type="entry name" value="P-type_ATPase_Cu-like"/>
    <property type="match status" value="1"/>
</dbReference>
<keyword evidence="5 18" id="KW-1003">Cell membrane</keyword>
<dbReference type="FunFam" id="2.70.150.10:FF:000020">
    <property type="entry name" value="Copper-exporting P-type ATPase A"/>
    <property type="match status" value="1"/>
</dbReference>
<dbReference type="GO" id="GO:0140581">
    <property type="term" value="F:P-type monovalent copper transporter activity"/>
    <property type="evidence" value="ECO:0007669"/>
    <property type="project" value="UniProtKB-EC"/>
</dbReference>
<dbReference type="SUPFAM" id="SSF81665">
    <property type="entry name" value="Calcium ATPase, transmembrane domain M"/>
    <property type="match status" value="1"/>
</dbReference>
<evidence type="ECO:0000256" key="8">
    <source>
        <dbReference type="ARBA" id="ARBA00022737"/>
    </source>
</evidence>
<dbReference type="GO" id="GO:0055070">
    <property type="term" value="P:copper ion homeostasis"/>
    <property type="evidence" value="ECO:0007669"/>
    <property type="project" value="TreeGrafter"/>
</dbReference>
<dbReference type="NCBIfam" id="TIGR01511">
    <property type="entry name" value="ATPase-IB1_Cu"/>
    <property type="match status" value="1"/>
</dbReference>
<evidence type="ECO:0000256" key="9">
    <source>
        <dbReference type="ARBA" id="ARBA00022741"/>
    </source>
</evidence>
<dbReference type="NCBIfam" id="TIGR01494">
    <property type="entry name" value="ATPase_P-type"/>
    <property type="match status" value="1"/>
</dbReference>
<keyword evidence="9 18" id="KW-0547">Nucleotide-binding</keyword>
<dbReference type="KEGG" id="gpi:GPICK_11565"/>
<keyword evidence="11 18" id="KW-0067">ATP-binding</keyword>
<feature type="transmembrane region" description="Helical" evidence="18">
    <location>
        <begin position="398"/>
        <end position="419"/>
    </location>
</feature>
<dbReference type="SUPFAM" id="SSF81653">
    <property type="entry name" value="Calcium ATPase, transduction domain A"/>
    <property type="match status" value="1"/>
</dbReference>
<evidence type="ECO:0000256" key="14">
    <source>
        <dbReference type="ARBA" id="ARBA00022989"/>
    </source>
</evidence>
<feature type="transmembrane region" description="Helical" evidence="18">
    <location>
        <begin position="425"/>
        <end position="447"/>
    </location>
</feature>
<feature type="transmembrane region" description="Helical" evidence="18">
    <location>
        <begin position="242"/>
        <end position="261"/>
    </location>
</feature>
<dbReference type="Pfam" id="PF00122">
    <property type="entry name" value="E1-E2_ATPase"/>
    <property type="match status" value="1"/>
</dbReference>
<dbReference type="Proteomes" id="UP000057609">
    <property type="component" value="Chromosome"/>
</dbReference>
<evidence type="ECO:0000259" key="19">
    <source>
        <dbReference type="PROSITE" id="PS50846"/>
    </source>
</evidence>